<feature type="compositionally biased region" description="Basic residues" evidence="1">
    <location>
        <begin position="59"/>
        <end position="83"/>
    </location>
</feature>
<evidence type="ECO:0000256" key="1">
    <source>
        <dbReference type="SAM" id="MobiDB-lite"/>
    </source>
</evidence>
<dbReference type="EMBL" id="DUZY01000004">
    <property type="protein sequence ID" value="DAD34696.1"/>
    <property type="molecule type" value="Genomic_DNA"/>
</dbReference>
<protein>
    <submittedName>
        <fullName evidence="2">Uncharacterized protein</fullName>
    </submittedName>
</protein>
<gene>
    <name evidence="2" type="ORF">HUJ06_005336</name>
</gene>
<dbReference type="AlphaFoldDB" id="A0A822YVC6"/>
<evidence type="ECO:0000313" key="3">
    <source>
        <dbReference type="Proteomes" id="UP000607653"/>
    </source>
</evidence>
<feature type="region of interest" description="Disordered" evidence="1">
    <location>
        <begin position="59"/>
        <end position="92"/>
    </location>
</feature>
<accession>A0A822YVC6</accession>
<sequence length="92" mass="10679">MAQNSLDFLPPFNAKAQQQSSCPHTFHPHHQPLPVTILPNHHYFLTIAPSLITPTNHINTKHKKRKRRMKKKEKMGSLKKKKPYLSVTVSFE</sequence>
<comment type="caution">
    <text evidence="2">The sequence shown here is derived from an EMBL/GenBank/DDBJ whole genome shotgun (WGS) entry which is preliminary data.</text>
</comment>
<dbReference type="Proteomes" id="UP000607653">
    <property type="component" value="Unassembled WGS sequence"/>
</dbReference>
<name>A0A822YVC6_NELNU</name>
<organism evidence="2 3">
    <name type="scientific">Nelumbo nucifera</name>
    <name type="common">Sacred lotus</name>
    <dbReference type="NCBI Taxonomy" id="4432"/>
    <lineage>
        <taxon>Eukaryota</taxon>
        <taxon>Viridiplantae</taxon>
        <taxon>Streptophyta</taxon>
        <taxon>Embryophyta</taxon>
        <taxon>Tracheophyta</taxon>
        <taxon>Spermatophyta</taxon>
        <taxon>Magnoliopsida</taxon>
        <taxon>Proteales</taxon>
        <taxon>Nelumbonaceae</taxon>
        <taxon>Nelumbo</taxon>
    </lineage>
</organism>
<reference evidence="2 3" key="1">
    <citation type="journal article" date="2020" name="Mol. Biol. Evol.">
        <title>Distinct Expression and Methylation Patterns for Genes with Different Fates following a Single Whole-Genome Duplication in Flowering Plants.</title>
        <authorList>
            <person name="Shi T."/>
            <person name="Rahmani R.S."/>
            <person name="Gugger P.F."/>
            <person name="Wang M."/>
            <person name="Li H."/>
            <person name="Zhang Y."/>
            <person name="Li Z."/>
            <person name="Wang Q."/>
            <person name="Van de Peer Y."/>
            <person name="Marchal K."/>
            <person name="Chen J."/>
        </authorList>
    </citation>
    <scope>NUCLEOTIDE SEQUENCE [LARGE SCALE GENOMIC DNA]</scope>
    <source>
        <tissue evidence="2">Leaf</tissue>
    </source>
</reference>
<proteinExistence type="predicted"/>
<evidence type="ECO:0000313" key="2">
    <source>
        <dbReference type="EMBL" id="DAD34696.1"/>
    </source>
</evidence>
<keyword evidence="3" id="KW-1185">Reference proteome</keyword>